<dbReference type="Proteomes" id="UP001209540">
    <property type="component" value="Unassembled WGS sequence"/>
</dbReference>
<comment type="caution">
    <text evidence="2">The sequence shown here is derived from an EMBL/GenBank/DDBJ whole genome shotgun (WGS) entry which is preliminary data.</text>
</comment>
<proteinExistence type="predicted"/>
<evidence type="ECO:0000256" key="1">
    <source>
        <dbReference type="SAM" id="Phobius"/>
    </source>
</evidence>
<feature type="transmembrane region" description="Helical" evidence="1">
    <location>
        <begin position="58"/>
        <end position="76"/>
    </location>
</feature>
<sequence>MDDFLLPFFFILHEYTLYYPHKHHSSFLYFILSHILYFYFFLTSQFAHPLSRLTTNIIVNHIFIFCYSFSCSFFLFHHHHFFGCI</sequence>
<accession>A0AAD5P9S2</accession>
<reference evidence="2" key="2">
    <citation type="submission" date="2023-02" db="EMBL/GenBank/DDBJ databases">
        <authorList>
            <consortium name="DOE Joint Genome Institute"/>
            <person name="Mondo S.J."/>
            <person name="Chang Y."/>
            <person name="Wang Y."/>
            <person name="Ahrendt S."/>
            <person name="Andreopoulos W."/>
            <person name="Barry K."/>
            <person name="Beard J."/>
            <person name="Benny G.L."/>
            <person name="Blankenship S."/>
            <person name="Bonito G."/>
            <person name="Cuomo C."/>
            <person name="Desiro A."/>
            <person name="Gervers K.A."/>
            <person name="Hundley H."/>
            <person name="Kuo A."/>
            <person name="LaButti K."/>
            <person name="Lang B.F."/>
            <person name="Lipzen A."/>
            <person name="O'Donnell K."/>
            <person name="Pangilinan J."/>
            <person name="Reynolds N."/>
            <person name="Sandor L."/>
            <person name="Smith M.W."/>
            <person name="Tsang A."/>
            <person name="Grigoriev I.V."/>
            <person name="Stajich J.E."/>
            <person name="Spatafora J.W."/>
        </authorList>
    </citation>
    <scope>NUCLEOTIDE SEQUENCE</scope>
    <source>
        <strain evidence="2">RSA 2281</strain>
    </source>
</reference>
<organism evidence="2 3">
    <name type="scientific">Phascolomyces articulosus</name>
    <dbReference type="NCBI Taxonomy" id="60185"/>
    <lineage>
        <taxon>Eukaryota</taxon>
        <taxon>Fungi</taxon>
        <taxon>Fungi incertae sedis</taxon>
        <taxon>Mucoromycota</taxon>
        <taxon>Mucoromycotina</taxon>
        <taxon>Mucoromycetes</taxon>
        <taxon>Mucorales</taxon>
        <taxon>Lichtheimiaceae</taxon>
        <taxon>Phascolomyces</taxon>
    </lineage>
</organism>
<evidence type="ECO:0000313" key="3">
    <source>
        <dbReference type="Proteomes" id="UP001209540"/>
    </source>
</evidence>
<reference evidence="2" key="1">
    <citation type="journal article" date="2022" name="IScience">
        <title>Evolution of zygomycete secretomes and the origins of terrestrial fungal ecologies.</title>
        <authorList>
            <person name="Chang Y."/>
            <person name="Wang Y."/>
            <person name="Mondo S."/>
            <person name="Ahrendt S."/>
            <person name="Andreopoulos W."/>
            <person name="Barry K."/>
            <person name="Beard J."/>
            <person name="Benny G.L."/>
            <person name="Blankenship S."/>
            <person name="Bonito G."/>
            <person name="Cuomo C."/>
            <person name="Desiro A."/>
            <person name="Gervers K.A."/>
            <person name="Hundley H."/>
            <person name="Kuo A."/>
            <person name="LaButti K."/>
            <person name="Lang B.F."/>
            <person name="Lipzen A."/>
            <person name="O'Donnell K."/>
            <person name="Pangilinan J."/>
            <person name="Reynolds N."/>
            <person name="Sandor L."/>
            <person name="Smith M.E."/>
            <person name="Tsang A."/>
            <person name="Grigoriev I.V."/>
            <person name="Stajich J.E."/>
            <person name="Spatafora J.W."/>
        </authorList>
    </citation>
    <scope>NUCLEOTIDE SEQUENCE</scope>
    <source>
        <strain evidence="2">RSA 2281</strain>
    </source>
</reference>
<gene>
    <name evidence="2" type="ORF">BDA99DRAFT_522236</name>
</gene>
<feature type="transmembrane region" description="Helical" evidence="1">
    <location>
        <begin position="27"/>
        <end position="46"/>
    </location>
</feature>
<keyword evidence="1" id="KW-1133">Transmembrane helix</keyword>
<dbReference type="AlphaFoldDB" id="A0AAD5P9S2"/>
<evidence type="ECO:0000313" key="2">
    <source>
        <dbReference type="EMBL" id="KAI9250924.1"/>
    </source>
</evidence>
<keyword evidence="1" id="KW-0812">Transmembrane</keyword>
<name>A0AAD5P9S2_9FUNG</name>
<keyword evidence="3" id="KW-1185">Reference proteome</keyword>
<keyword evidence="1" id="KW-0472">Membrane</keyword>
<protein>
    <submittedName>
        <fullName evidence="2">Uncharacterized protein</fullName>
    </submittedName>
</protein>
<dbReference type="EMBL" id="JAIXMP010000031">
    <property type="protein sequence ID" value="KAI9250924.1"/>
    <property type="molecule type" value="Genomic_DNA"/>
</dbReference>